<accession>A0ACB9NF67</accession>
<proteinExistence type="predicted"/>
<gene>
    <name evidence="1" type="ORF">L6164_013515</name>
</gene>
<evidence type="ECO:0000313" key="1">
    <source>
        <dbReference type="EMBL" id="KAI4334807.1"/>
    </source>
</evidence>
<dbReference type="EMBL" id="CM039431">
    <property type="protein sequence ID" value="KAI4334807.1"/>
    <property type="molecule type" value="Genomic_DNA"/>
</dbReference>
<organism evidence="1 2">
    <name type="scientific">Bauhinia variegata</name>
    <name type="common">Purple orchid tree</name>
    <name type="synonym">Phanera variegata</name>
    <dbReference type="NCBI Taxonomy" id="167791"/>
    <lineage>
        <taxon>Eukaryota</taxon>
        <taxon>Viridiplantae</taxon>
        <taxon>Streptophyta</taxon>
        <taxon>Embryophyta</taxon>
        <taxon>Tracheophyta</taxon>
        <taxon>Spermatophyta</taxon>
        <taxon>Magnoliopsida</taxon>
        <taxon>eudicotyledons</taxon>
        <taxon>Gunneridae</taxon>
        <taxon>Pentapetalae</taxon>
        <taxon>rosids</taxon>
        <taxon>fabids</taxon>
        <taxon>Fabales</taxon>
        <taxon>Fabaceae</taxon>
        <taxon>Cercidoideae</taxon>
        <taxon>Cercideae</taxon>
        <taxon>Bauhiniinae</taxon>
        <taxon>Bauhinia</taxon>
    </lineage>
</organism>
<reference evidence="1 2" key="1">
    <citation type="journal article" date="2022" name="DNA Res.">
        <title>Chromosomal-level genome assembly of the orchid tree Bauhinia variegata (Leguminosae; Cercidoideae) supports the allotetraploid origin hypothesis of Bauhinia.</title>
        <authorList>
            <person name="Zhong Y."/>
            <person name="Chen Y."/>
            <person name="Zheng D."/>
            <person name="Pang J."/>
            <person name="Liu Y."/>
            <person name="Luo S."/>
            <person name="Meng S."/>
            <person name="Qian L."/>
            <person name="Wei D."/>
            <person name="Dai S."/>
            <person name="Zhou R."/>
        </authorList>
    </citation>
    <scope>NUCLEOTIDE SEQUENCE [LARGE SCALE GENOMIC DNA]</scope>
    <source>
        <strain evidence="1">BV-YZ2020</strain>
    </source>
</reference>
<keyword evidence="2" id="KW-1185">Reference proteome</keyword>
<name>A0ACB9NF67_BAUVA</name>
<comment type="caution">
    <text evidence="1">The sequence shown here is derived from an EMBL/GenBank/DDBJ whole genome shotgun (WGS) entry which is preliminary data.</text>
</comment>
<sequence length="507" mass="57767">MAKRPKSMQITLSDDLVFDILCRLPIESILKFKSVCKSWNCMTQDPVFINCQVSWSKVHPPKLLFNANASCFLTETSDFNAKKLMDINDIKKPIVKCSFNGLICIAPGNHLDPLKICNPITRESLELPRSHFIYDRAIHQQVALGYDNITKRYTVVRSFVLSYENICRRASIEMLTLGETAWKKIRTRETYVDDICVGPVFHDGAFYWISVQNQLLQLDLSTHKLLYFPQQILTPLTPLCHCIRLLNLEGRLLLTGESSRSFFVFEVNNRSRHYFTNFMKDHLRSNDTTVDISGYTPTDLICMPSQDNYIMRLTRTKVDYIEWKPVNIFVSYHAQNNTVACFYSGDLNVMSFKPSLLFPNMTMSSRTGNYNYGAIGEALKVDLPNRPENLEQNATLAFQAAIWTWMTPIKKSQPSAHEAFIGLWKPTKNDTMAKRVPGFGATMKILYGDYFCGKGDIDPMNNIISHYLFYCDLLGIGREQAGPNEVLSCAEQVPFNPTSATRSASSS</sequence>
<evidence type="ECO:0000313" key="2">
    <source>
        <dbReference type="Proteomes" id="UP000828941"/>
    </source>
</evidence>
<dbReference type="Proteomes" id="UP000828941">
    <property type="component" value="Chromosome 6"/>
</dbReference>
<protein>
    <submittedName>
        <fullName evidence="1">Uncharacterized protein</fullName>
    </submittedName>
</protein>